<dbReference type="SUPFAM" id="SSF55729">
    <property type="entry name" value="Acyl-CoA N-acyltransferases (Nat)"/>
    <property type="match status" value="1"/>
</dbReference>
<dbReference type="EMBL" id="LBSM01000006">
    <property type="protein sequence ID" value="KKQ18323.1"/>
    <property type="molecule type" value="Genomic_DNA"/>
</dbReference>
<dbReference type="AlphaFoldDB" id="A0A0G0FGW2"/>
<evidence type="ECO:0000313" key="3">
    <source>
        <dbReference type="Proteomes" id="UP000034508"/>
    </source>
</evidence>
<evidence type="ECO:0000259" key="1">
    <source>
        <dbReference type="PROSITE" id="PS51186"/>
    </source>
</evidence>
<comment type="caution">
    <text evidence="2">The sequence shown here is derived from an EMBL/GenBank/DDBJ whole genome shotgun (WGS) entry which is preliminary data.</text>
</comment>
<dbReference type="Gene3D" id="3.40.630.30">
    <property type="match status" value="1"/>
</dbReference>
<protein>
    <submittedName>
        <fullName evidence="2">GCN5-related N-acetyltransferase</fullName>
    </submittedName>
</protein>
<evidence type="ECO:0000313" key="2">
    <source>
        <dbReference type="EMBL" id="KKQ18323.1"/>
    </source>
</evidence>
<organism evidence="2 3">
    <name type="scientific">Berkelbacteria bacterium GW2011_GWA1_36_9</name>
    <dbReference type="NCBI Taxonomy" id="1618331"/>
    <lineage>
        <taxon>Bacteria</taxon>
        <taxon>Candidatus Berkelbacteria</taxon>
    </lineage>
</organism>
<feature type="domain" description="N-acetyltransferase" evidence="1">
    <location>
        <begin position="5"/>
        <end position="204"/>
    </location>
</feature>
<dbReference type="PROSITE" id="PS51186">
    <property type="entry name" value="GNAT"/>
    <property type="match status" value="1"/>
</dbReference>
<dbReference type="InterPro" id="IPR000182">
    <property type="entry name" value="GNAT_dom"/>
</dbReference>
<keyword evidence="2" id="KW-0808">Transferase</keyword>
<proteinExistence type="predicted"/>
<dbReference type="InterPro" id="IPR016181">
    <property type="entry name" value="Acyl_CoA_acyltransferase"/>
</dbReference>
<dbReference type="Proteomes" id="UP000034508">
    <property type="component" value="Unassembled WGS sequence"/>
</dbReference>
<gene>
    <name evidence="2" type="ORF">US31_C0006G0054</name>
</gene>
<accession>A0A0G0FGW2</accession>
<sequence>MSSILKIRQAKIEDIPEILIVEDEAWPDGLQATEEMFLSRIETFSEGCFVAENTDRIVGLVVTEIVKYDINAVRCPSWLDITDCGFIRKTHNPEGDSIYGVDLSVSPLASGGASRSLMLAVGKFAIKRNLKQIILGGRMPRYHKYADKMSPEEYLNARTPSGKYLDPEIWFYKKAGLEVIRVIPDYFDDSDSCNNGVLLVWKNPFYNRPFRKFWSWLFRI</sequence>
<name>A0A0G0FGW2_9BACT</name>
<dbReference type="GO" id="GO:0016747">
    <property type="term" value="F:acyltransferase activity, transferring groups other than amino-acyl groups"/>
    <property type="evidence" value="ECO:0007669"/>
    <property type="project" value="InterPro"/>
</dbReference>
<reference evidence="2 3" key="1">
    <citation type="journal article" date="2015" name="Nature">
        <title>rRNA introns, odd ribosomes, and small enigmatic genomes across a large radiation of phyla.</title>
        <authorList>
            <person name="Brown C.T."/>
            <person name="Hug L.A."/>
            <person name="Thomas B.C."/>
            <person name="Sharon I."/>
            <person name="Castelle C.J."/>
            <person name="Singh A."/>
            <person name="Wilkins M.J."/>
            <person name="Williams K.H."/>
            <person name="Banfield J.F."/>
        </authorList>
    </citation>
    <scope>NUCLEOTIDE SEQUENCE [LARGE SCALE GENOMIC DNA]</scope>
</reference>